<gene>
    <name evidence="2" type="ORF">B7C42_07138</name>
</gene>
<dbReference type="Proteomes" id="UP000215506">
    <property type="component" value="Unassembled WGS sequence"/>
</dbReference>
<protein>
    <submittedName>
        <fullName evidence="2">Uncharacterized protein</fullName>
    </submittedName>
</protein>
<evidence type="ECO:0000313" key="2">
    <source>
        <dbReference type="EMBL" id="OXR40714.1"/>
    </source>
</evidence>
<reference evidence="2 3" key="1">
    <citation type="submission" date="2017-07" db="EMBL/GenBank/DDBJ databases">
        <title>First draft Genome Sequence of Nocardia cerradoensis isolated from human infection.</title>
        <authorList>
            <person name="Carrasco G."/>
        </authorList>
    </citation>
    <scope>NUCLEOTIDE SEQUENCE [LARGE SCALE GENOMIC DNA]</scope>
    <source>
        <strain evidence="2 3">CNM20130759</strain>
    </source>
</reference>
<evidence type="ECO:0000256" key="1">
    <source>
        <dbReference type="SAM" id="MobiDB-lite"/>
    </source>
</evidence>
<dbReference type="EMBL" id="NGAF01000027">
    <property type="protein sequence ID" value="OXR40714.1"/>
    <property type="molecule type" value="Genomic_DNA"/>
</dbReference>
<proteinExistence type="predicted"/>
<name>A0A231GVT1_9NOCA</name>
<feature type="compositionally biased region" description="Basic and acidic residues" evidence="1">
    <location>
        <begin position="17"/>
        <end position="60"/>
    </location>
</feature>
<feature type="region of interest" description="Disordered" evidence="1">
    <location>
        <begin position="1"/>
        <end position="117"/>
    </location>
</feature>
<organism evidence="2 3">
    <name type="scientific">Nocardia cerradoensis</name>
    <dbReference type="NCBI Taxonomy" id="85688"/>
    <lineage>
        <taxon>Bacteria</taxon>
        <taxon>Bacillati</taxon>
        <taxon>Actinomycetota</taxon>
        <taxon>Actinomycetes</taxon>
        <taxon>Mycobacteriales</taxon>
        <taxon>Nocardiaceae</taxon>
        <taxon>Nocardia</taxon>
    </lineage>
</organism>
<feature type="compositionally biased region" description="Basic and acidic residues" evidence="1">
    <location>
        <begin position="66"/>
        <end position="80"/>
    </location>
</feature>
<sequence length="117" mass="12937">MPSVLVLPPPIPQPDTRIPDDPTHDLGRPPKPKDLTMRHIMHNERELSERDGHERRDHQRPPRVADQNERHPAGHERNTDEAEPDDVVAGTAVHQARVGDTTQQSGVIAVGSGAPRA</sequence>
<dbReference type="AlphaFoldDB" id="A0A231GVT1"/>
<evidence type="ECO:0000313" key="3">
    <source>
        <dbReference type="Proteomes" id="UP000215506"/>
    </source>
</evidence>
<accession>A0A231GVT1</accession>
<keyword evidence="3" id="KW-1185">Reference proteome</keyword>
<comment type="caution">
    <text evidence="2">The sequence shown here is derived from an EMBL/GenBank/DDBJ whole genome shotgun (WGS) entry which is preliminary data.</text>
</comment>